<proteinExistence type="predicted"/>
<sequence>MTQSDVYIVNEDMNEVYELILSSIKNKKNRLSGAIGLDGGLDITPNLPLGILDPQGGHISKVNLTVVNISSDGKLCKMELNRINGPTYKIHANFSLGFTFITIIIIVIYTFSNLNNFQWEILVMPLFGLLYFFAFEGLVATTILNTKERILKILADKKINYKKQ</sequence>
<protein>
    <submittedName>
        <fullName evidence="2">Uncharacterized protein</fullName>
    </submittedName>
</protein>
<evidence type="ECO:0000313" key="3">
    <source>
        <dbReference type="Proteomes" id="UP001597342"/>
    </source>
</evidence>
<organism evidence="2 3">
    <name type="scientific">Flagellimonas iocasae</name>
    <dbReference type="NCBI Taxonomy" id="2055905"/>
    <lineage>
        <taxon>Bacteria</taxon>
        <taxon>Pseudomonadati</taxon>
        <taxon>Bacteroidota</taxon>
        <taxon>Flavobacteriia</taxon>
        <taxon>Flavobacteriales</taxon>
        <taxon>Flavobacteriaceae</taxon>
        <taxon>Flagellimonas</taxon>
    </lineage>
</organism>
<keyword evidence="1" id="KW-1133">Transmembrane helix</keyword>
<feature type="transmembrane region" description="Helical" evidence="1">
    <location>
        <begin position="123"/>
        <end position="144"/>
    </location>
</feature>
<dbReference type="RefSeq" id="WP_379829492.1">
    <property type="nucleotide sequence ID" value="NZ_JBHUHU010000001.1"/>
</dbReference>
<dbReference type="EMBL" id="JBHUHU010000001">
    <property type="protein sequence ID" value="MFD2098721.1"/>
    <property type="molecule type" value="Genomic_DNA"/>
</dbReference>
<dbReference type="Proteomes" id="UP001597342">
    <property type="component" value="Unassembled WGS sequence"/>
</dbReference>
<keyword evidence="3" id="KW-1185">Reference proteome</keyword>
<feature type="transmembrane region" description="Helical" evidence="1">
    <location>
        <begin position="90"/>
        <end position="111"/>
    </location>
</feature>
<accession>A0ABW4XT54</accession>
<name>A0ABW4XT54_9FLAO</name>
<keyword evidence="1" id="KW-0472">Membrane</keyword>
<evidence type="ECO:0000313" key="2">
    <source>
        <dbReference type="EMBL" id="MFD2098721.1"/>
    </source>
</evidence>
<reference evidence="3" key="1">
    <citation type="journal article" date="2019" name="Int. J. Syst. Evol. Microbiol.">
        <title>The Global Catalogue of Microorganisms (GCM) 10K type strain sequencing project: providing services to taxonomists for standard genome sequencing and annotation.</title>
        <authorList>
            <consortium name="The Broad Institute Genomics Platform"/>
            <consortium name="The Broad Institute Genome Sequencing Center for Infectious Disease"/>
            <person name="Wu L."/>
            <person name="Ma J."/>
        </authorList>
    </citation>
    <scope>NUCLEOTIDE SEQUENCE [LARGE SCALE GENOMIC DNA]</scope>
    <source>
        <strain evidence="3">JCM 3389</strain>
    </source>
</reference>
<keyword evidence="1" id="KW-0812">Transmembrane</keyword>
<gene>
    <name evidence="2" type="ORF">ACFSJE_02975</name>
</gene>
<evidence type="ECO:0000256" key="1">
    <source>
        <dbReference type="SAM" id="Phobius"/>
    </source>
</evidence>
<comment type="caution">
    <text evidence="2">The sequence shown here is derived from an EMBL/GenBank/DDBJ whole genome shotgun (WGS) entry which is preliminary data.</text>
</comment>